<name>A0A8B8T703_CAMFR</name>
<reference evidence="3 4" key="1">
    <citation type="submission" date="2025-04" db="UniProtKB">
        <authorList>
            <consortium name="RefSeq"/>
        </authorList>
    </citation>
    <scope>IDENTIFICATION</scope>
    <source>
        <tissue evidence="3 4">Ear skin</tissue>
    </source>
</reference>
<gene>
    <name evidence="3 4" type="primary">LOC106729758</name>
</gene>
<dbReference type="Proteomes" id="UP000694856">
    <property type="component" value="Chromosome 6"/>
</dbReference>
<evidence type="ECO:0000313" key="2">
    <source>
        <dbReference type="Proteomes" id="UP000694856"/>
    </source>
</evidence>
<evidence type="ECO:0000256" key="1">
    <source>
        <dbReference type="SAM" id="MobiDB-lite"/>
    </source>
</evidence>
<dbReference type="AlphaFoldDB" id="A0A8B8T703"/>
<feature type="region of interest" description="Disordered" evidence="1">
    <location>
        <begin position="74"/>
        <end position="113"/>
    </location>
</feature>
<protein>
    <submittedName>
        <fullName evidence="3 4">Uncharacterized protein LOC106729758 isoform X1</fullName>
    </submittedName>
</protein>
<dbReference type="GeneID" id="106729758"/>
<accession>A0A8B8T703</accession>
<feature type="region of interest" description="Disordered" evidence="1">
    <location>
        <begin position="260"/>
        <end position="285"/>
    </location>
</feature>
<keyword evidence="2" id="KW-1185">Reference proteome</keyword>
<feature type="region of interest" description="Disordered" evidence="1">
    <location>
        <begin position="162"/>
        <end position="237"/>
    </location>
</feature>
<dbReference type="KEGG" id="cfr:106729758"/>
<sequence length="285" mass="30109">MKRKFGNNLIQTGTRWGEESQRALQRYSTPHPMRLTPLHTHTPPCLPLSETYPKVNSIPVSLKALTASSAAGCANPLPSPNPTLPPDTRLGPTEGEPVAGGTTSITWPGPRSRALSLGSRAAAITHPQLHSRLSRTQLRRAQDPLFGALCSPPSWFLLSNLPPSSPHRSTQPTGKLLPSCGGASSPPSNAPSNRVTSAPSGPMRAENSCAPASRSEPGARGASETGGPDLQEPGLPAELQLPLLPPSRCCRRCCQHPLKSDSTAKTGGSTEPRAFMKQVDAPISW</sequence>
<dbReference type="RefSeq" id="XP_032338041.1">
    <property type="nucleotide sequence ID" value="XM_032482150.1"/>
</dbReference>
<feature type="compositionally biased region" description="Polar residues" evidence="1">
    <location>
        <begin position="260"/>
        <end position="269"/>
    </location>
</feature>
<proteinExistence type="predicted"/>
<evidence type="ECO:0000313" key="3">
    <source>
        <dbReference type="RefSeq" id="XP_032338040.1"/>
    </source>
</evidence>
<organism evidence="2 3">
    <name type="scientific">Camelus ferus</name>
    <name type="common">Wild bactrian camel</name>
    <name type="synonym">Camelus bactrianus ferus</name>
    <dbReference type="NCBI Taxonomy" id="419612"/>
    <lineage>
        <taxon>Eukaryota</taxon>
        <taxon>Metazoa</taxon>
        <taxon>Chordata</taxon>
        <taxon>Craniata</taxon>
        <taxon>Vertebrata</taxon>
        <taxon>Euteleostomi</taxon>
        <taxon>Mammalia</taxon>
        <taxon>Eutheria</taxon>
        <taxon>Laurasiatheria</taxon>
        <taxon>Artiodactyla</taxon>
        <taxon>Tylopoda</taxon>
        <taxon>Camelidae</taxon>
        <taxon>Camelus</taxon>
    </lineage>
</organism>
<dbReference type="RefSeq" id="XP_032338040.1">
    <property type="nucleotide sequence ID" value="XM_032482149.1"/>
</dbReference>
<evidence type="ECO:0000313" key="4">
    <source>
        <dbReference type="RefSeq" id="XP_032338041.1"/>
    </source>
</evidence>
<feature type="compositionally biased region" description="Low complexity" evidence="1">
    <location>
        <begin position="178"/>
        <end position="193"/>
    </location>
</feature>